<dbReference type="Proteomes" id="UP000018144">
    <property type="component" value="Unassembled WGS sequence"/>
</dbReference>
<organism evidence="1 2">
    <name type="scientific">Pyronema omphalodes (strain CBS 100304)</name>
    <name type="common">Pyronema confluens</name>
    <dbReference type="NCBI Taxonomy" id="1076935"/>
    <lineage>
        <taxon>Eukaryota</taxon>
        <taxon>Fungi</taxon>
        <taxon>Dikarya</taxon>
        <taxon>Ascomycota</taxon>
        <taxon>Pezizomycotina</taxon>
        <taxon>Pezizomycetes</taxon>
        <taxon>Pezizales</taxon>
        <taxon>Pyronemataceae</taxon>
        <taxon>Pyronema</taxon>
    </lineage>
</organism>
<accession>U4LR39</accession>
<protein>
    <recommendedName>
        <fullName evidence="3">ABM domain-containing protein</fullName>
    </recommendedName>
</protein>
<dbReference type="OrthoDB" id="3830579at2759"/>
<evidence type="ECO:0000313" key="1">
    <source>
        <dbReference type="EMBL" id="CCX34405.1"/>
    </source>
</evidence>
<dbReference type="Gene3D" id="3.30.70.100">
    <property type="match status" value="1"/>
</dbReference>
<proteinExistence type="predicted"/>
<sequence>MSHLTRIISYATPAGVRTIADDDGDLDRHRFWSGPQLEHPEKSTTYLDVAGLSDSKDPKTEQNLVIDAELKQEPALIMELGRVIETAVLKLKKGVTEDQMWEQQEAVNEILDTATGCHGYASGFRVSETSTDSGQYSEFVILVAWDSLESHTSWAEKEKEKPDSPLKGYHKLVEKGEMWHVTLTYGYLSAAATAAME</sequence>
<reference evidence="1 2" key="1">
    <citation type="journal article" date="2013" name="PLoS Genet.">
        <title>The genome and development-dependent transcriptomes of Pyronema confluens: a window into fungal evolution.</title>
        <authorList>
            <person name="Traeger S."/>
            <person name="Altegoer F."/>
            <person name="Freitag M."/>
            <person name="Gabaldon T."/>
            <person name="Kempken F."/>
            <person name="Kumar A."/>
            <person name="Marcet-Houben M."/>
            <person name="Poggeler S."/>
            <person name="Stajich J.E."/>
            <person name="Nowrousian M."/>
        </authorList>
    </citation>
    <scope>NUCLEOTIDE SEQUENCE [LARGE SCALE GENOMIC DNA]</scope>
    <source>
        <strain evidence="2">CBS 100304</strain>
        <tissue evidence="1">Vegetative mycelium</tissue>
    </source>
</reference>
<name>U4LR39_PYROM</name>
<dbReference type="AlphaFoldDB" id="U4LR39"/>
<dbReference type="EMBL" id="HF936526">
    <property type="protein sequence ID" value="CCX34405.1"/>
    <property type="molecule type" value="Genomic_DNA"/>
</dbReference>
<evidence type="ECO:0008006" key="3">
    <source>
        <dbReference type="Google" id="ProtNLM"/>
    </source>
</evidence>
<keyword evidence="2" id="KW-1185">Reference proteome</keyword>
<evidence type="ECO:0000313" key="2">
    <source>
        <dbReference type="Proteomes" id="UP000018144"/>
    </source>
</evidence>
<gene>
    <name evidence="1" type="ORF">PCON_03617</name>
</gene>